<keyword evidence="1" id="KW-1133">Transmembrane helix</keyword>
<dbReference type="PANTHER" id="PTHR22989">
    <property type="entry name" value="UNCHARACTERIZED DUF13 C.ELEGANS"/>
    <property type="match status" value="1"/>
</dbReference>
<evidence type="ECO:0000313" key="2">
    <source>
        <dbReference type="EMBL" id="ULT89590.1"/>
    </source>
</evidence>
<feature type="transmembrane region" description="Helical" evidence="1">
    <location>
        <begin position="343"/>
        <end position="361"/>
    </location>
</feature>
<accession>A0AAE9A4R4</accession>
<evidence type="ECO:0000313" key="3">
    <source>
        <dbReference type="Proteomes" id="UP000827892"/>
    </source>
</evidence>
<organism evidence="2 3">
    <name type="scientific">Caenorhabditis briggsae</name>
    <dbReference type="NCBI Taxonomy" id="6238"/>
    <lineage>
        <taxon>Eukaryota</taxon>
        <taxon>Metazoa</taxon>
        <taxon>Ecdysozoa</taxon>
        <taxon>Nematoda</taxon>
        <taxon>Chromadorea</taxon>
        <taxon>Rhabditida</taxon>
        <taxon>Rhabditina</taxon>
        <taxon>Rhabditomorpha</taxon>
        <taxon>Rhabditoidea</taxon>
        <taxon>Rhabditidae</taxon>
        <taxon>Peloderinae</taxon>
        <taxon>Caenorhabditis</taxon>
    </lineage>
</organism>
<evidence type="ECO:0000256" key="1">
    <source>
        <dbReference type="SAM" id="Phobius"/>
    </source>
</evidence>
<keyword evidence="1" id="KW-0812">Transmembrane</keyword>
<dbReference type="EMBL" id="CP090895">
    <property type="protein sequence ID" value="ULT89590.1"/>
    <property type="molecule type" value="Genomic_DNA"/>
</dbReference>
<gene>
    <name evidence="2" type="ORF">L3Y34_008190</name>
</gene>
<keyword evidence="1" id="KW-0472">Membrane</keyword>
<dbReference type="PANTHER" id="PTHR22989:SF8">
    <property type="entry name" value="DUF3485 DOMAIN-CONTAINING PROTEIN"/>
    <property type="match status" value="1"/>
</dbReference>
<name>A0AAE9A4R4_CAEBR</name>
<feature type="transmembrane region" description="Helical" evidence="1">
    <location>
        <begin position="28"/>
        <end position="48"/>
    </location>
</feature>
<dbReference type="AlphaFoldDB" id="A0AAE9A4R4"/>
<protein>
    <submittedName>
        <fullName evidence="2">Uncharacterized protein</fullName>
    </submittedName>
</protein>
<proteinExistence type="predicted"/>
<sequence length="656" mass="75861">MVNYQLLRNDFSANTEKFKEFYRYRKSVFYYCGIILIVVFLAVNFLSYDDETIDSQEQNYAEHPRNIVAEQESGQKLPFTTTPSPPLIPYKYEELPACDFSTDSPKPLHNAEAIANEFFKCASMILLRFAMNPQGMLFNWPYTIYVCDEEDLSSRIPLISFDNGQKQYWAVLPTCQEKTTLVTLGASENTKSEEDIKKLLKDLETFGTDPFHGKNNAYGKFNQVALSTDDHEISMVDSNDKFSDKNFVATVDQREFFNVTVGTYKIDMLWITPNAGNFKYEKYLNKDGEFEKMGVKVCQINIEITKNDADKWFKLINPLVQEKRFIFMRPMATEDPNQRLCVALFYVISLFAITVLMIHFIQYDSNRKIVPADKIIVAVEDNDETTKKPLPPFNYDSLPPCDLNEELEKPKLNLKTIQKSFLKCVFPLLTRFFGNPEGLLFNFSSVLSVCDDEEEIRNIDVTEIANDRWVIFPKCNENNTMVTLGVEKETNAESWLEEKIPNLKMYGTSGLINASRVYEHFENVAIGKEADSVKMEVMENGVLVNKTMDQKKIEEYIKDLNLTKIDILWINPYYGKFSFWDYLKRDGWLSKQGITICQMIIEVPKGHGNQWAEMIKPMQNNSSFVFMKPTTTKSGGAKAFFINYQDPECTRKYLES</sequence>
<dbReference type="Proteomes" id="UP000827892">
    <property type="component" value="Chromosome V"/>
</dbReference>
<reference evidence="2 3" key="1">
    <citation type="submission" date="2022-02" db="EMBL/GenBank/DDBJ databases">
        <title>Chromosome-level reference genomes for two strains of Caenorhabditis briggsae: an improved platform for comparative genomics.</title>
        <authorList>
            <person name="Stevens L."/>
            <person name="Andersen E.C."/>
        </authorList>
    </citation>
    <scope>NUCLEOTIDE SEQUENCE [LARGE SCALE GENOMIC DNA]</scope>
    <source>
        <strain evidence="2">QX1410_ONT</strain>
        <tissue evidence="2">Whole-organism</tissue>
    </source>
</reference>